<dbReference type="AlphaFoldDB" id="A0A3R7FX29"/>
<protein>
    <submittedName>
        <fullName evidence="1">Uncharacterized protein</fullName>
    </submittedName>
</protein>
<accession>A0A3R7FX29</accession>
<keyword evidence="2" id="KW-1185">Reference proteome</keyword>
<reference evidence="1 2" key="2">
    <citation type="journal article" date="2021" name="Genomics">
        <title>High-quality reference genome for Clonorchis sinensis.</title>
        <authorList>
            <person name="Young N.D."/>
            <person name="Stroehlein A.J."/>
            <person name="Kinkar L."/>
            <person name="Wang T."/>
            <person name="Sohn W.M."/>
            <person name="Chang B.C.H."/>
            <person name="Kaur P."/>
            <person name="Weisz D."/>
            <person name="Dudchenko O."/>
            <person name="Aiden E.L."/>
            <person name="Korhonen P.K."/>
            <person name="Gasser R.B."/>
        </authorList>
    </citation>
    <scope>NUCLEOTIDE SEQUENCE [LARGE SCALE GENOMIC DNA]</scope>
    <source>
        <strain evidence="1">Cs-k2</strain>
    </source>
</reference>
<comment type="caution">
    <text evidence="1">The sequence shown here is derived from an EMBL/GenBank/DDBJ whole genome shotgun (WGS) entry which is preliminary data.</text>
</comment>
<proteinExistence type="predicted"/>
<dbReference type="Proteomes" id="UP000286415">
    <property type="component" value="Unassembled WGS sequence"/>
</dbReference>
<dbReference type="InParanoid" id="A0A3R7FX29"/>
<evidence type="ECO:0000313" key="1">
    <source>
        <dbReference type="EMBL" id="KAG5450315.1"/>
    </source>
</evidence>
<evidence type="ECO:0000313" key="2">
    <source>
        <dbReference type="Proteomes" id="UP000286415"/>
    </source>
</evidence>
<dbReference type="EMBL" id="NIRI02000042">
    <property type="protein sequence ID" value="KAG5450315.1"/>
    <property type="molecule type" value="Genomic_DNA"/>
</dbReference>
<reference evidence="1 2" key="1">
    <citation type="journal article" date="2018" name="Biotechnol. Adv.">
        <title>Improved genomic resources and new bioinformatic workflow for the carcinogenic parasite Clonorchis sinensis: Biotechnological implications.</title>
        <authorList>
            <person name="Wang D."/>
            <person name="Korhonen P.K."/>
            <person name="Gasser R.B."/>
            <person name="Young N.D."/>
        </authorList>
    </citation>
    <scope>NUCLEOTIDE SEQUENCE [LARGE SCALE GENOMIC DNA]</scope>
    <source>
        <strain evidence="1">Cs-k2</strain>
    </source>
</reference>
<gene>
    <name evidence="1" type="ORF">CSKR_103158</name>
</gene>
<organism evidence="1 2">
    <name type="scientific">Clonorchis sinensis</name>
    <name type="common">Chinese liver fluke</name>
    <dbReference type="NCBI Taxonomy" id="79923"/>
    <lineage>
        <taxon>Eukaryota</taxon>
        <taxon>Metazoa</taxon>
        <taxon>Spiralia</taxon>
        <taxon>Lophotrochozoa</taxon>
        <taxon>Platyhelminthes</taxon>
        <taxon>Trematoda</taxon>
        <taxon>Digenea</taxon>
        <taxon>Opisthorchiida</taxon>
        <taxon>Opisthorchiata</taxon>
        <taxon>Opisthorchiidae</taxon>
        <taxon>Clonorchis</taxon>
    </lineage>
</organism>
<name>A0A3R7FX29_CLOSI</name>
<sequence>MTSAHPTKLRALILQLLGRWLSIRTFDYERLINSVFCPHLVETGALKRWVVVSGRRFLIRIHGGGRAGAQGFKKQFTRHSWSHVRRIWIFTSEQANVLMLERCDIPDFSNDDPLTALVVTIDFVEEMKRKRLCDLHNTH</sequence>